<dbReference type="InterPro" id="IPR029044">
    <property type="entry name" value="Nucleotide-diphossugar_trans"/>
</dbReference>
<comment type="cofactor">
    <cofactor evidence="1">
        <name>Mn(2+)</name>
        <dbReference type="ChEBI" id="CHEBI:29035"/>
    </cofactor>
</comment>
<evidence type="ECO:0000256" key="7">
    <source>
        <dbReference type="ARBA" id="ARBA00022679"/>
    </source>
</evidence>
<comment type="subcellular location">
    <subcellularLocation>
        <location evidence="2">Golgi apparatus membrane</location>
        <topology evidence="2">Single-pass type II membrane protein</topology>
    </subcellularLocation>
</comment>
<protein>
    <recommendedName>
        <fullName evidence="5">Beta-1,4-glucuronyltransferase 1</fullName>
    </recommendedName>
    <alternativeName>
        <fullName evidence="16">I-beta-1,3-N-acetylglucosaminyltransferase</fullName>
    </alternativeName>
    <alternativeName>
        <fullName evidence="19">N-acetyllactosaminide beta-1,3-N-acetylglucosaminyltransferase</fullName>
    </alternativeName>
    <alternativeName>
        <fullName evidence="17">Poly-N-acetyllactosamine extension enzyme</fullName>
    </alternativeName>
    <alternativeName>
        <fullName evidence="18">UDP-GlcNAc:betaGal beta-1,3-N-acetylglucosaminyltransferase 1</fullName>
    </alternativeName>
</protein>
<sequence>MLNKVKAFFQDVSCSQDALLAFLGLSGVSDCVFLQILHIALLSRLEEKEARLKESNSVGRQLQGRMFKNVISEMEERIKNSHRFDKSGTYYVLDNFLSSEHVILGRGEYDVSIVTQSSSGHLHDLTELSERWNGPISVSVFTYDDDFVNTISSLVHFHFCNDHIYRHVSFHLVYPISRAPKHLDGLALLRLSCHDHRQTYATNKTTLDGTNYAKEDLDYPNNLLRNLAINYAQTPYIFMIDIDFLPSDNLRAEFQQFMSTNPSLVHNLNTSITDQYLNTQQSLSAFVVPAFEIQHSEPVPRHKTQLLQLWLEGRVRPFYWELCQQCQQPTNYDAWRALSSGGPLSVGYTVERRSIWEPFYIARTSLPLYDERFKQYGYNRISQVCEMHIAGFKFHVLNNAFIVHKGFKVKDGFHGSKGAENRRNKQLFLKFQEELKVKYPHESKRC</sequence>
<evidence type="ECO:0000313" key="21">
    <source>
        <dbReference type="EMBL" id="CAG5121419.1"/>
    </source>
</evidence>
<dbReference type="PANTHER" id="PTHR46420:SF1">
    <property type="entry name" value="BETA-1,4-GLUCURONYLTRANSFERASE 1"/>
    <property type="match status" value="1"/>
</dbReference>
<evidence type="ECO:0000256" key="5">
    <source>
        <dbReference type="ARBA" id="ARBA00017962"/>
    </source>
</evidence>
<dbReference type="OrthoDB" id="9974378at2759"/>
<dbReference type="GO" id="GO:0046872">
    <property type="term" value="F:metal ion binding"/>
    <property type="evidence" value="ECO:0007669"/>
    <property type="project" value="UniProtKB-KW"/>
</dbReference>
<reference evidence="21" key="1">
    <citation type="submission" date="2021-04" db="EMBL/GenBank/DDBJ databases">
        <authorList>
            <consortium name="Molecular Ecology Group"/>
        </authorList>
    </citation>
    <scope>NUCLEOTIDE SEQUENCE</scope>
</reference>
<evidence type="ECO:0000256" key="12">
    <source>
        <dbReference type="ARBA" id="ARBA00023034"/>
    </source>
</evidence>
<dbReference type="PANTHER" id="PTHR46420">
    <property type="entry name" value="BETA-1,4-GLUCURONYLTRANSFERASE 1"/>
    <property type="match status" value="1"/>
</dbReference>
<evidence type="ECO:0000256" key="13">
    <source>
        <dbReference type="ARBA" id="ARBA00023136"/>
    </source>
</evidence>
<proteinExistence type="inferred from homology"/>
<dbReference type="GO" id="GO:0015020">
    <property type="term" value="F:glucuronosyltransferase activity"/>
    <property type="evidence" value="ECO:0007669"/>
    <property type="project" value="InterPro"/>
</dbReference>
<dbReference type="EMBL" id="CAJHNH020001083">
    <property type="protein sequence ID" value="CAG5121419.1"/>
    <property type="molecule type" value="Genomic_DNA"/>
</dbReference>
<keyword evidence="10" id="KW-0735">Signal-anchor</keyword>
<keyword evidence="13" id="KW-0472">Membrane</keyword>
<comment type="similarity">
    <text evidence="4">Belongs to the glycosyltransferase 49 family.</text>
</comment>
<keyword evidence="7" id="KW-0808">Transferase</keyword>
<accession>A0A8S3YXF4</accession>
<dbReference type="Pfam" id="PF13896">
    <property type="entry name" value="Glyco_transf_49"/>
    <property type="match status" value="1"/>
</dbReference>
<organism evidence="21 22">
    <name type="scientific">Candidula unifasciata</name>
    <dbReference type="NCBI Taxonomy" id="100452"/>
    <lineage>
        <taxon>Eukaryota</taxon>
        <taxon>Metazoa</taxon>
        <taxon>Spiralia</taxon>
        <taxon>Lophotrochozoa</taxon>
        <taxon>Mollusca</taxon>
        <taxon>Gastropoda</taxon>
        <taxon>Heterobranchia</taxon>
        <taxon>Euthyneura</taxon>
        <taxon>Panpulmonata</taxon>
        <taxon>Eupulmonata</taxon>
        <taxon>Stylommatophora</taxon>
        <taxon>Helicina</taxon>
        <taxon>Helicoidea</taxon>
        <taxon>Geomitridae</taxon>
        <taxon>Candidula</taxon>
    </lineage>
</organism>
<dbReference type="AlphaFoldDB" id="A0A8S3YXF4"/>
<evidence type="ECO:0000256" key="6">
    <source>
        <dbReference type="ARBA" id="ARBA00022676"/>
    </source>
</evidence>
<evidence type="ECO:0000256" key="8">
    <source>
        <dbReference type="ARBA" id="ARBA00022692"/>
    </source>
</evidence>
<evidence type="ECO:0000256" key="14">
    <source>
        <dbReference type="ARBA" id="ARBA00023180"/>
    </source>
</evidence>
<evidence type="ECO:0000256" key="18">
    <source>
        <dbReference type="ARBA" id="ARBA00032181"/>
    </source>
</evidence>
<comment type="pathway">
    <text evidence="3">Protein modification; protein glycosylation.</text>
</comment>
<dbReference type="Proteomes" id="UP000678393">
    <property type="component" value="Unassembled WGS sequence"/>
</dbReference>
<keyword evidence="8" id="KW-0812">Transmembrane</keyword>
<dbReference type="Gene3D" id="3.90.550.10">
    <property type="entry name" value="Spore Coat Polysaccharide Biosynthesis Protein SpsA, Chain A"/>
    <property type="match status" value="1"/>
</dbReference>
<keyword evidence="12" id="KW-0333">Golgi apparatus</keyword>
<evidence type="ECO:0000256" key="16">
    <source>
        <dbReference type="ARBA" id="ARBA00030723"/>
    </source>
</evidence>
<dbReference type="GO" id="GO:0000139">
    <property type="term" value="C:Golgi membrane"/>
    <property type="evidence" value="ECO:0007669"/>
    <property type="project" value="UniProtKB-SubCell"/>
</dbReference>
<evidence type="ECO:0000256" key="19">
    <source>
        <dbReference type="ARBA" id="ARBA00033291"/>
    </source>
</evidence>
<dbReference type="GO" id="GO:0035269">
    <property type="term" value="P:protein O-linked glycosylation via mannose"/>
    <property type="evidence" value="ECO:0007669"/>
    <property type="project" value="TreeGrafter"/>
</dbReference>
<keyword evidence="14" id="KW-0325">Glycoprotein</keyword>
<evidence type="ECO:0000256" key="1">
    <source>
        <dbReference type="ARBA" id="ARBA00001936"/>
    </source>
</evidence>
<evidence type="ECO:0000256" key="3">
    <source>
        <dbReference type="ARBA" id="ARBA00004922"/>
    </source>
</evidence>
<evidence type="ECO:0000256" key="2">
    <source>
        <dbReference type="ARBA" id="ARBA00004323"/>
    </source>
</evidence>
<evidence type="ECO:0000256" key="9">
    <source>
        <dbReference type="ARBA" id="ARBA00022723"/>
    </source>
</evidence>
<evidence type="ECO:0000256" key="10">
    <source>
        <dbReference type="ARBA" id="ARBA00022968"/>
    </source>
</evidence>
<dbReference type="InterPro" id="IPR043189">
    <property type="entry name" value="B4GAT1"/>
</dbReference>
<keyword evidence="6" id="KW-0328">Glycosyltransferase</keyword>
<keyword evidence="9" id="KW-0479">Metal-binding</keyword>
<evidence type="ECO:0000256" key="17">
    <source>
        <dbReference type="ARBA" id="ARBA00032175"/>
    </source>
</evidence>
<keyword evidence="11" id="KW-1133">Transmembrane helix</keyword>
<comment type="catalytic activity">
    <reaction evidence="20">
        <text>3-O-[beta-D-Xyl-(1-&gt;4)-Rib-ol-P-Rib-ol-P-3-beta-D-GalNAc-(1-&gt;3)-beta-D-GlcNAc-(1-&gt;4)-(O-6-P-alpha-D-Man)]-Thr-[protein] + UDP-alpha-D-glucuronate = 3-O-[beta-D-GlcA-(1-&gt;3)-beta-D-Xyl-(1-&gt;4)-Rib-ol-P-Rib-ol-P-3-beta-D-GalNAc-(1-&gt;3)-beta-D-GlcNAc-(1-&gt;4)-(O-6-P-alpha-D-Man)]-Thr-[protein] + UDP + H(+)</text>
        <dbReference type="Rhea" id="RHEA:46860"/>
        <dbReference type="Rhea" id="RHEA-COMP:15023"/>
        <dbReference type="Rhea" id="RHEA-COMP:17482"/>
        <dbReference type="ChEBI" id="CHEBI:15378"/>
        <dbReference type="ChEBI" id="CHEBI:58052"/>
        <dbReference type="ChEBI" id="CHEBI:58223"/>
        <dbReference type="ChEBI" id="CHEBI:142405"/>
        <dbReference type="ChEBI" id="CHEBI:177336"/>
    </reaction>
</comment>
<evidence type="ECO:0000256" key="4">
    <source>
        <dbReference type="ARBA" id="ARBA00008539"/>
    </source>
</evidence>
<keyword evidence="22" id="KW-1185">Reference proteome</keyword>
<evidence type="ECO:0000256" key="15">
    <source>
        <dbReference type="ARBA" id="ARBA00023211"/>
    </source>
</evidence>
<evidence type="ECO:0000256" key="11">
    <source>
        <dbReference type="ARBA" id="ARBA00022989"/>
    </source>
</evidence>
<name>A0A8S3YXF4_9EUPU</name>
<evidence type="ECO:0000313" key="22">
    <source>
        <dbReference type="Proteomes" id="UP000678393"/>
    </source>
</evidence>
<keyword evidence="15" id="KW-0464">Manganese</keyword>
<evidence type="ECO:0000256" key="20">
    <source>
        <dbReference type="ARBA" id="ARBA00047852"/>
    </source>
</evidence>
<gene>
    <name evidence="21" type="ORF">CUNI_LOCUS6977</name>
</gene>
<comment type="caution">
    <text evidence="21">The sequence shown here is derived from an EMBL/GenBank/DDBJ whole genome shotgun (WGS) entry which is preliminary data.</text>
</comment>